<evidence type="ECO:0000313" key="3">
    <source>
        <dbReference type="Proteomes" id="UP000188342"/>
    </source>
</evidence>
<name>A0A1R4I8H3_9ACTN</name>
<dbReference type="RefSeq" id="WP_094763238.1">
    <property type="nucleotide sequence ID" value="NZ_FUKQ01000001.1"/>
</dbReference>
<feature type="compositionally biased region" description="Basic and acidic residues" evidence="1">
    <location>
        <begin position="71"/>
        <end position="89"/>
    </location>
</feature>
<evidence type="ECO:0000313" key="2">
    <source>
        <dbReference type="EMBL" id="SJN16132.1"/>
    </source>
</evidence>
<evidence type="ECO:0000256" key="1">
    <source>
        <dbReference type="SAM" id="MobiDB-lite"/>
    </source>
</evidence>
<keyword evidence="3" id="KW-1185">Reference proteome</keyword>
<protein>
    <submittedName>
        <fullName evidence="2">Uncharacterized protein</fullName>
    </submittedName>
</protein>
<gene>
    <name evidence="2" type="ORF">FM114_00470</name>
</gene>
<reference evidence="2 3" key="1">
    <citation type="submission" date="2017-02" db="EMBL/GenBank/DDBJ databases">
        <authorList>
            <person name="Peterson S.W."/>
        </authorList>
    </citation>
    <scope>NUCLEOTIDE SEQUENCE [LARGE SCALE GENOMIC DNA]</scope>
    <source>
        <strain evidence="2 3">LSP_Lj1</strain>
    </source>
</reference>
<organism evidence="2 3">
    <name type="scientific">Luteococcus japonicus LSP_Lj1</name>
    <dbReference type="NCBI Taxonomy" id="1255658"/>
    <lineage>
        <taxon>Bacteria</taxon>
        <taxon>Bacillati</taxon>
        <taxon>Actinomycetota</taxon>
        <taxon>Actinomycetes</taxon>
        <taxon>Propionibacteriales</taxon>
        <taxon>Propionibacteriaceae</taxon>
        <taxon>Luteococcus</taxon>
    </lineage>
</organism>
<dbReference type="AlphaFoldDB" id="A0A1R4I8H3"/>
<accession>A0A1R4I8H3</accession>
<feature type="compositionally biased region" description="Polar residues" evidence="1">
    <location>
        <begin position="36"/>
        <end position="58"/>
    </location>
</feature>
<dbReference type="EMBL" id="FUKQ01000001">
    <property type="protein sequence ID" value="SJN16132.1"/>
    <property type="molecule type" value="Genomic_DNA"/>
</dbReference>
<feature type="region of interest" description="Disordered" evidence="1">
    <location>
        <begin position="1"/>
        <end position="89"/>
    </location>
</feature>
<proteinExistence type="predicted"/>
<sequence>MSENNDFAPREDPDQARDGAQGFGNEQGETELGQGTFENTPQDDSSFGGASQEPTEGQDTVGREPQGVGAHGRDDDGNHLGDEPEEQKY</sequence>
<feature type="compositionally biased region" description="Basic and acidic residues" evidence="1">
    <location>
        <begin position="8"/>
        <end position="17"/>
    </location>
</feature>
<dbReference type="Proteomes" id="UP000188342">
    <property type="component" value="Unassembled WGS sequence"/>
</dbReference>